<dbReference type="EMBL" id="LR899012">
    <property type="protein sequence ID" value="CAD7087874.1"/>
    <property type="molecule type" value="Genomic_DNA"/>
</dbReference>
<sequence>MSFKLVAKATVDDSIEVSKFRSEATGLSVVIAEVEGPVVNGHFALATEAHDDDGLPHTLEHLIFLGSENYPYKGVLDLLANRCLASGTNAWTDTDHTCYTMTTAGSDGFLALMPIYLDHILYPTLSDSGFLTEVHHISGEGEDGGVVYCEMQGRENTGESRTHLQLLRAAYPNSGYSAETGGIMHNLRTSTNNEKVRNYHAAFYRPENLTVIITGKIDAEKVFEALKPIEKKILSKGKKESFRKPWQTPVASLEKAQDIKVVYPSDEEDCGLVYVGFRGPNCADNHSVLTACNILLRYLTDTSVSPLEREFVEIEDPYASKVSHAIIENLSSLLCLLFENVPVNKIDDISGKLKEILSRFAKGDEKIDMHRMHYIIEKEILEALSSLESNPHDAVAFLIIGDVLYGRNEKDFVDRLNTKKILEALLSKPADYWVDLLKTYLVDANEICVRGYPSIEEQARMSKEEIERIEKQRNTLGPEGLQAKGTALMEAMAKNEEQPPESMLTQVPVPSTEDINFHYLKIYKATDGSQSIPCVDFNDFPVYAEIYDIHTNFIYLIVTLNTGSLDTRLRPYLLLLLTLILESPIRRDDQLIPYEEVVAALEKDTISTGSSLGVQPNSSFNCEPFSNTAVIMLQVEPKKYETGVNWMREILHSTEFVTERVRVCASKMHNAVSQAKRKGNSIVRDLLKAMYYENDTNIRVSSMLKQQKFLKGVLDQLDGPDSQNVLNDLNTVRKHLLGNQNVAVHIAANLKKLSENRINISSPWRNVTEKSEISEKNYSANIIPDWKVIKPEGIIPEIQGTVVGLGCIESAFLFHAAPSINDFMHPDLPALMLYLQYLTQLEGPLWRQIRGQGFAYGYNIIPRPNEGLLCLTLYRATNVVAAFKEAKNTIEAQLAAGAKWDSNLLESARSSLIFEIIEREKSVGNLIVQGLLTTFKNVPADYNQLLVKKVNAVDTEQLDKVGKLYISKLFAPQAKTAIVCHPDKVKENISAFAAMNRELVAAASLEESILAK</sequence>
<dbReference type="Gene3D" id="3.30.830.10">
    <property type="entry name" value="Metalloenzyme, LuxS/M16 peptidase-like"/>
    <property type="match status" value="4"/>
</dbReference>
<evidence type="ECO:0008006" key="5">
    <source>
        <dbReference type="Google" id="ProtNLM"/>
    </source>
</evidence>
<name>A0A7R8UVI2_HERIL</name>
<evidence type="ECO:0000313" key="4">
    <source>
        <dbReference type="Proteomes" id="UP000594454"/>
    </source>
</evidence>
<dbReference type="OMA" id="WEGFARI"/>
<dbReference type="Pfam" id="PF05193">
    <property type="entry name" value="Peptidase_M16_C"/>
    <property type="match status" value="1"/>
</dbReference>
<dbReference type="Proteomes" id="UP000594454">
    <property type="component" value="Chromosome 4"/>
</dbReference>
<dbReference type="FunFam" id="3.30.830.10:FF:000015">
    <property type="entry name" value="Putative zinc metalloprotease"/>
    <property type="match status" value="1"/>
</dbReference>
<protein>
    <recommendedName>
        <fullName evidence="5">Presequence protease, mitochondrial</fullName>
    </recommendedName>
</protein>
<proteinExistence type="predicted"/>
<accession>A0A7R8UVI2</accession>
<dbReference type="SUPFAM" id="SSF63411">
    <property type="entry name" value="LuxS/MPP-like metallohydrolase"/>
    <property type="match status" value="4"/>
</dbReference>
<reference evidence="3 4" key="1">
    <citation type="submission" date="2020-11" db="EMBL/GenBank/DDBJ databases">
        <authorList>
            <person name="Wallbank WR R."/>
            <person name="Pardo Diaz C."/>
            <person name="Kozak K."/>
            <person name="Martin S."/>
            <person name="Jiggins C."/>
            <person name="Moest M."/>
            <person name="Warren A I."/>
            <person name="Generalovic N T."/>
            <person name="Byers J.R.P. K."/>
            <person name="Montejo-Kovacevich G."/>
            <person name="Yen C E."/>
        </authorList>
    </citation>
    <scope>NUCLEOTIDE SEQUENCE [LARGE SCALE GENOMIC DNA]</scope>
</reference>
<dbReference type="InParanoid" id="A0A7R8UVI2"/>
<keyword evidence="4" id="KW-1185">Reference proteome</keyword>
<dbReference type="AlphaFoldDB" id="A0A7R8UVI2"/>
<evidence type="ECO:0000259" key="1">
    <source>
        <dbReference type="Pfam" id="PF00675"/>
    </source>
</evidence>
<dbReference type="PANTHER" id="PTHR43016">
    <property type="entry name" value="PRESEQUENCE PROTEASE"/>
    <property type="match status" value="1"/>
</dbReference>
<dbReference type="PANTHER" id="PTHR43016:SF16">
    <property type="entry name" value="METALLOPROTEASE, PUTATIVE (AFU_ORTHOLOGUE AFUA_4G07610)-RELATED"/>
    <property type="match status" value="1"/>
</dbReference>
<dbReference type="InterPro" id="IPR011765">
    <property type="entry name" value="Pept_M16_N"/>
</dbReference>
<dbReference type="Pfam" id="PF00675">
    <property type="entry name" value="Peptidase_M16"/>
    <property type="match status" value="1"/>
</dbReference>
<dbReference type="InterPro" id="IPR011249">
    <property type="entry name" value="Metalloenz_LuxS/M16"/>
</dbReference>
<dbReference type="OrthoDB" id="4953at2759"/>
<dbReference type="GO" id="GO:0046872">
    <property type="term" value="F:metal ion binding"/>
    <property type="evidence" value="ECO:0007669"/>
    <property type="project" value="InterPro"/>
</dbReference>
<dbReference type="FunFam" id="3.30.830.10:FF:000031">
    <property type="entry name" value="Putative zinc metalloprotease"/>
    <property type="match status" value="1"/>
</dbReference>
<feature type="domain" description="Peptidase M16 C-terminal" evidence="2">
    <location>
        <begin position="192"/>
        <end position="363"/>
    </location>
</feature>
<dbReference type="InterPro" id="IPR007863">
    <property type="entry name" value="Peptidase_M16_C"/>
</dbReference>
<gene>
    <name evidence="3" type="ORF">HERILL_LOCUS10550</name>
</gene>
<feature type="domain" description="Peptidase M16 N-terminal" evidence="1">
    <location>
        <begin position="48"/>
        <end position="134"/>
    </location>
</feature>
<organism evidence="3 4">
    <name type="scientific">Hermetia illucens</name>
    <name type="common">Black soldier fly</name>
    <dbReference type="NCBI Taxonomy" id="343691"/>
    <lineage>
        <taxon>Eukaryota</taxon>
        <taxon>Metazoa</taxon>
        <taxon>Ecdysozoa</taxon>
        <taxon>Arthropoda</taxon>
        <taxon>Hexapoda</taxon>
        <taxon>Insecta</taxon>
        <taxon>Pterygota</taxon>
        <taxon>Neoptera</taxon>
        <taxon>Endopterygota</taxon>
        <taxon>Diptera</taxon>
        <taxon>Brachycera</taxon>
        <taxon>Stratiomyomorpha</taxon>
        <taxon>Stratiomyidae</taxon>
        <taxon>Hermetiinae</taxon>
        <taxon>Hermetia</taxon>
    </lineage>
</organism>
<evidence type="ECO:0000259" key="2">
    <source>
        <dbReference type="Pfam" id="PF05193"/>
    </source>
</evidence>
<evidence type="ECO:0000313" key="3">
    <source>
        <dbReference type="EMBL" id="CAD7087874.1"/>
    </source>
</evidence>